<dbReference type="EMBL" id="JBHUKU010000004">
    <property type="protein sequence ID" value="MFD2458672.1"/>
    <property type="molecule type" value="Genomic_DNA"/>
</dbReference>
<sequence>MAITGRPPSANPRNRNPKSYDWTSIEAVPFDGPSPDLPRNGRKRWHAETLAWWEAVRRMPHCRLWTETDWRVAMETAVLVDAFWRGEANRAAELRLRAAKLGLTHEDRLKLRIRYTTPGEDTDAPATPDPAAVTRLDERRRRLGSGA</sequence>
<evidence type="ECO:0000313" key="2">
    <source>
        <dbReference type="EMBL" id="MFD2458672.1"/>
    </source>
</evidence>
<feature type="region of interest" description="Disordered" evidence="1">
    <location>
        <begin position="115"/>
        <end position="147"/>
    </location>
</feature>
<evidence type="ECO:0008006" key="4">
    <source>
        <dbReference type="Google" id="ProtNLM"/>
    </source>
</evidence>
<organism evidence="2 3">
    <name type="scientific">Amycolatopsis samaneae</name>
    <dbReference type="NCBI Taxonomy" id="664691"/>
    <lineage>
        <taxon>Bacteria</taxon>
        <taxon>Bacillati</taxon>
        <taxon>Actinomycetota</taxon>
        <taxon>Actinomycetes</taxon>
        <taxon>Pseudonocardiales</taxon>
        <taxon>Pseudonocardiaceae</taxon>
        <taxon>Amycolatopsis</taxon>
    </lineage>
</organism>
<feature type="compositionally biased region" description="Low complexity" evidence="1">
    <location>
        <begin position="1"/>
        <end position="14"/>
    </location>
</feature>
<feature type="compositionally biased region" description="Low complexity" evidence="1">
    <location>
        <begin position="116"/>
        <end position="132"/>
    </location>
</feature>
<dbReference type="Proteomes" id="UP001597419">
    <property type="component" value="Unassembled WGS sequence"/>
</dbReference>
<feature type="region of interest" description="Disordered" evidence="1">
    <location>
        <begin position="1"/>
        <end position="21"/>
    </location>
</feature>
<dbReference type="InterPro" id="IPR057972">
    <property type="entry name" value="Terminase_7"/>
</dbReference>
<protein>
    <recommendedName>
        <fullName evidence="4">Terminase small subunit</fullName>
    </recommendedName>
</protein>
<dbReference type="RefSeq" id="WP_345387572.1">
    <property type="nucleotide sequence ID" value="NZ_BAABHG010000002.1"/>
</dbReference>
<evidence type="ECO:0000313" key="3">
    <source>
        <dbReference type="Proteomes" id="UP001597419"/>
    </source>
</evidence>
<reference evidence="3" key="1">
    <citation type="journal article" date="2019" name="Int. J. Syst. Evol. Microbiol.">
        <title>The Global Catalogue of Microorganisms (GCM) 10K type strain sequencing project: providing services to taxonomists for standard genome sequencing and annotation.</title>
        <authorList>
            <consortium name="The Broad Institute Genomics Platform"/>
            <consortium name="The Broad Institute Genome Sequencing Center for Infectious Disease"/>
            <person name="Wu L."/>
            <person name="Ma J."/>
        </authorList>
    </citation>
    <scope>NUCLEOTIDE SEQUENCE [LARGE SCALE GENOMIC DNA]</scope>
    <source>
        <strain evidence="3">CGMCC 4.7643</strain>
    </source>
</reference>
<keyword evidence="3" id="KW-1185">Reference proteome</keyword>
<accession>A0ABW5GC69</accession>
<evidence type="ECO:0000256" key="1">
    <source>
        <dbReference type="SAM" id="MobiDB-lite"/>
    </source>
</evidence>
<gene>
    <name evidence="2" type="ORF">ACFSYJ_08675</name>
</gene>
<proteinExistence type="predicted"/>
<comment type="caution">
    <text evidence="2">The sequence shown here is derived from an EMBL/GenBank/DDBJ whole genome shotgun (WGS) entry which is preliminary data.</text>
</comment>
<name>A0ABW5GC69_9PSEU</name>
<dbReference type="Pfam" id="PF25673">
    <property type="entry name" value="Terminase_7"/>
    <property type="match status" value="1"/>
</dbReference>